<reference evidence="3" key="1">
    <citation type="submission" date="2010-04" db="EMBL/GenBank/DDBJ databases">
        <title>Complete sequence of Methanocaldococcus infernus ME.</title>
        <authorList>
            <consortium name="US DOE Joint Genome Institute"/>
            <person name="Lucas S."/>
            <person name="Copeland A."/>
            <person name="Lapidus A."/>
            <person name="Cheng J.-F."/>
            <person name="Bruce D."/>
            <person name="Goodwin L."/>
            <person name="Pitluck S."/>
            <person name="Munk A.C."/>
            <person name="Detter J.C."/>
            <person name="Han C."/>
            <person name="Tapia R."/>
            <person name="Land M."/>
            <person name="Hauser L."/>
            <person name="Kyrpides N."/>
            <person name="Mikhailova N."/>
            <person name="Sieprawska-Lupa M."/>
            <person name="Whitman W.B."/>
            <person name="Woyke T."/>
        </authorList>
    </citation>
    <scope>NUCLEOTIDE SEQUENCE [LARGE SCALE GENOMIC DNA]</scope>
    <source>
        <strain evidence="3">ME</strain>
    </source>
</reference>
<gene>
    <name evidence="3" type="ordered locus">Metin_0792</name>
</gene>
<accession>D5VSA4</accession>
<feature type="compositionally biased region" description="Low complexity" evidence="1">
    <location>
        <begin position="64"/>
        <end position="95"/>
    </location>
</feature>
<keyword evidence="2" id="KW-0472">Membrane</keyword>
<evidence type="ECO:0000256" key="1">
    <source>
        <dbReference type="SAM" id="MobiDB-lite"/>
    </source>
</evidence>
<dbReference type="AlphaFoldDB" id="D5VSA4"/>
<keyword evidence="2" id="KW-0812">Transmembrane</keyword>
<name>D5VSA4_METIM</name>
<organism evidence="3 4">
    <name type="scientific">Methanocaldococcus infernus (strain DSM 11812 / JCM 15783 / ME)</name>
    <dbReference type="NCBI Taxonomy" id="573063"/>
    <lineage>
        <taxon>Archaea</taxon>
        <taxon>Methanobacteriati</taxon>
        <taxon>Methanobacteriota</taxon>
        <taxon>Methanomada group</taxon>
        <taxon>Methanococci</taxon>
        <taxon>Methanococcales</taxon>
        <taxon>Methanocaldococcaceae</taxon>
        <taxon>Methanocaldococcus</taxon>
    </lineage>
</organism>
<proteinExistence type="predicted"/>
<dbReference type="Gene3D" id="2.60.40.10">
    <property type="entry name" value="Immunoglobulins"/>
    <property type="match status" value="1"/>
</dbReference>
<evidence type="ECO:0000313" key="4">
    <source>
        <dbReference type="Proteomes" id="UP000002061"/>
    </source>
</evidence>
<dbReference type="STRING" id="573063.Metin_0792"/>
<dbReference type="EMBL" id="CP002009">
    <property type="protein sequence ID" value="ADG13457.1"/>
    <property type="molecule type" value="Genomic_DNA"/>
</dbReference>
<feature type="transmembrane region" description="Helical" evidence="2">
    <location>
        <begin position="7"/>
        <end position="28"/>
    </location>
</feature>
<keyword evidence="4" id="KW-1185">Reference proteome</keyword>
<protein>
    <submittedName>
        <fullName evidence="3">Uncharacterized protein</fullName>
    </submittedName>
</protein>
<sequence>MRGQLSLEFVILMLLAILGGAIVTTQLVQPAKDLNLSSEPAKKDIIGVFLGPGSLTSNSGTGQENGSIINEQQENNNSDNTNNETNQNSTEQNNGEQEDNITKLPDLTVSISAYYENGSLCCHGKHRVRNRGENQQLQNRFRHGKIKVGDKIIIKIKVSNIGSADVNKTFWVRIYEGTSNRTIATFPINGSKVNETVAFNFTVNVTKDGLKCGKCYCHRYRYRYGYGDGYRNCYGNGCSISMLGNEYSIIAYVDYNNIVKESNESNNIDYVILKYVNTTNNNDSNDDNNSEIIPGNSSYLSISVGKYSFISLKKDIIPNGTYKSGNINIVVNKNNIGKYNANGTIWGDIKTDDGDKNNKAELYFGNLYYIKNVYFSYIHPYSHTEFIGNIIHNVSINNNIDNNAEVLFDSTNIDELKISNLNSENSKVDIINSEVKNIQIECIDSTAKLLINNSNIGNINIKNINNQNSELIISKSNVYNCININNLDSKITIKDGSTIDTLIINESIKGKLILSNNSKIKCLEIYGNLDGKVIINRSLITLLYIKGNVNSNARIEIIDNSNIYNLIINKYDGGAKIIIEDNSDVNITNSVAEKIINSSNP</sequence>
<dbReference type="RefSeq" id="WP_013100203.1">
    <property type="nucleotide sequence ID" value="NC_014122.1"/>
</dbReference>
<evidence type="ECO:0000256" key="2">
    <source>
        <dbReference type="SAM" id="Phobius"/>
    </source>
</evidence>
<dbReference type="GeneID" id="9131806"/>
<dbReference type="Proteomes" id="UP000002061">
    <property type="component" value="Chromosome"/>
</dbReference>
<evidence type="ECO:0000313" key="3">
    <source>
        <dbReference type="EMBL" id="ADG13457.1"/>
    </source>
</evidence>
<dbReference type="OrthoDB" id="378420at2157"/>
<dbReference type="InterPro" id="IPR013783">
    <property type="entry name" value="Ig-like_fold"/>
</dbReference>
<feature type="region of interest" description="Disordered" evidence="1">
    <location>
        <begin position="56"/>
        <end position="102"/>
    </location>
</feature>
<dbReference type="eggNOG" id="arCOG03553">
    <property type="taxonomic scope" value="Archaea"/>
</dbReference>
<keyword evidence="2" id="KW-1133">Transmembrane helix</keyword>
<dbReference type="KEGG" id="mif:Metin_0792"/>
<dbReference type="HOGENOM" id="CLU_474610_0_0_2"/>